<proteinExistence type="predicted"/>
<dbReference type="AlphaFoldDB" id="X1ASM2"/>
<evidence type="ECO:0000313" key="1">
    <source>
        <dbReference type="EMBL" id="GAG85710.1"/>
    </source>
</evidence>
<sequence length="136" mass="15159">QANKVIDDRESELWKAAYNNAIMASGDPALMYLEGVPGMVAKQIEGLILAAILLAMFDREDLTGDWPDTPGERDRWKRQGIIPNAARVNLPGITPQWIQFSRIEPFGLPFSIIASAYRHIKDYNAATASEEDQKEG</sequence>
<dbReference type="EMBL" id="BART01012816">
    <property type="protein sequence ID" value="GAG85710.1"/>
    <property type="molecule type" value="Genomic_DNA"/>
</dbReference>
<protein>
    <submittedName>
        <fullName evidence="1">Uncharacterized protein</fullName>
    </submittedName>
</protein>
<comment type="caution">
    <text evidence="1">The sequence shown here is derived from an EMBL/GenBank/DDBJ whole genome shotgun (WGS) entry which is preliminary data.</text>
</comment>
<reference evidence="1" key="1">
    <citation type="journal article" date="2014" name="Front. Microbiol.">
        <title>High frequency of phylogenetically diverse reductive dehalogenase-homologous genes in deep subseafloor sedimentary metagenomes.</title>
        <authorList>
            <person name="Kawai M."/>
            <person name="Futagami T."/>
            <person name="Toyoda A."/>
            <person name="Takaki Y."/>
            <person name="Nishi S."/>
            <person name="Hori S."/>
            <person name="Arai W."/>
            <person name="Tsubouchi T."/>
            <person name="Morono Y."/>
            <person name="Uchiyama I."/>
            <person name="Ito T."/>
            <person name="Fujiyama A."/>
            <person name="Inagaki F."/>
            <person name="Takami H."/>
        </authorList>
    </citation>
    <scope>NUCLEOTIDE SEQUENCE</scope>
    <source>
        <strain evidence="1">Expedition CK06-06</strain>
    </source>
</reference>
<name>X1ASM2_9ZZZZ</name>
<organism evidence="1">
    <name type="scientific">marine sediment metagenome</name>
    <dbReference type="NCBI Taxonomy" id="412755"/>
    <lineage>
        <taxon>unclassified sequences</taxon>
        <taxon>metagenomes</taxon>
        <taxon>ecological metagenomes</taxon>
    </lineage>
</organism>
<feature type="non-terminal residue" evidence="1">
    <location>
        <position position="1"/>
    </location>
</feature>
<accession>X1ASM2</accession>
<gene>
    <name evidence="1" type="ORF">S01H4_26537</name>
</gene>